<dbReference type="InterPro" id="IPR000415">
    <property type="entry name" value="Nitroreductase-like"/>
</dbReference>
<dbReference type="GO" id="GO:0000166">
    <property type="term" value="F:nucleotide binding"/>
    <property type="evidence" value="ECO:0007669"/>
    <property type="project" value="InterPro"/>
</dbReference>
<dbReference type="RefSeq" id="WP_246544836.1">
    <property type="nucleotide sequence ID" value="NZ_BSFJ01000026.1"/>
</dbReference>
<dbReference type="PANTHER" id="PTHR23026">
    <property type="entry name" value="NADPH NITROREDUCTASE"/>
    <property type="match status" value="1"/>
</dbReference>
<dbReference type="GO" id="GO:0016491">
    <property type="term" value="F:oxidoreductase activity"/>
    <property type="evidence" value="ECO:0007669"/>
    <property type="project" value="InterPro"/>
</dbReference>
<keyword evidence="4" id="KW-1185">Reference proteome</keyword>
<dbReference type="SUPFAM" id="SSF81660">
    <property type="entry name" value="Metal cation-transporting ATPase, ATP-binding domain N"/>
    <property type="match status" value="1"/>
</dbReference>
<dbReference type="Gene3D" id="3.40.109.10">
    <property type="entry name" value="NADH Oxidase"/>
    <property type="match status" value="1"/>
</dbReference>
<dbReference type="AlphaFoldDB" id="A0A9W6JCY3"/>
<dbReference type="InterPro" id="IPR029479">
    <property type="entry name" value="Nitroreductase"/>
</dbReference>
<dbReference type="Pfam" id="PF00881">
    <property type="entry name" value="Nitroreductase"/>
    <property type="match status" value="1"/>
</dbReference>
<dbReference type="PANTHER" id="PTHR23026:SF123">
    <property type="entry name" value="NAD(P)H NITROREDUCTASE RV3131-RELATED"/>
    <property type="match status" value="1"/>
</dbReference>
<dbReference type="InterPro" id="IPR050627">
    <property type="entry name" value="Nitroreductase/BluB"/>
</dbReference>
<gene>
    <name evidence="3" type="ORF">GCM10017643_35610</name>
</gene>
<dbReference type="Gene3D" id="3.40.1110.10">
    <property type="entry name" value="Calcium-transporting ATPase, cytoplasmic domain N"/>
    <property type="match status" value="1"/>
</dbReference>
<accession>A0A9W6JCY3</accession>
<name>A0A9W6JCY3_9HYPH</name>
<evidence type="ECO:0000313" key="4">
    <source>
        <dbReference type="Proteomes" id="UP001143370"/>
    </source>
</evidence>
<dbReference type="InterPro" id="IPR023299">
    <property type="entry name" value="ATPase_P-typ_cyto_dom_N"/>
</dbReference>
<evidence type="ECO:0000313" key="3">
    <source>
        <dbReference type="EMBL" id="GLK73444.1"/>
    </source>
</evidence>
<evidence type="ECO:0000256" key="1">
    <source>
        <dbReference type="SAM" id="MobiDB-lite"/>
    </source>
</evidence>
<reference evidence="3" key="1">
    <citation type="journal article" date="2014" name="Int. J. Syst. Evol. Microbiol.">
        <title>Complete genome sequence of Corynebacterium casei LMG S-19264T (=DSM 44701T), isolated from a smear-ripened cheese.</title>
        <authorList>
            <consortium name="US DOE Joint Genome Institute (JGI-PGF)"/>
            <person name="Walter F."/>
            <person name="Albersmeier A."/>
            <person name="Kalinowski J."/>
            <person name="Ruckert C."/>
        </authorList>
    </citation>
    <scope>NUCLEOTIDE SEQUENCE</scope>
    <source>
        <strain evidence="3">VKM B-2484</strain>
    </source>
</reference>
<protein>
    <recommendedName>
        <fullName evidence="2">Nitroreductase domain-containing protein</fullName>
    </recommendedName>
</protein>
<dbReference type="EMBL" id="BSFJ01000026">
    <property type="protein sequence ID" value="GLK73444.1"/>
    <property type="molecule type" value="Genomic_DNA"/>
</dbReference>
<comment type="caution">
    <text evidence="3">The sequence shown here is derived from an EMBL/GenBank/DDBJ whole genome shotgun (WGS) entry which is preliminary data.</text>
</comment>
<feature type="domain" description="Nitroreductase" evidence="2">
    <location>
        <begin position="157"/>
        <end position="315"/>
    </location>
</feature>
<proteinExistence type="predicted"/>
<organism evidence="3 4">
    <name type="scientific">Ancylobacter dichloromethanicus</name>
    <dbReference type="NCBI Taxonomy" id="518825"/>
    <lineage>
        <taxon>Bacteria</taxon>
        <taxon>Pseudomonadati</taxon>
        <taxon>Pseudomonadota</taxon>
        <taxon>Alphaproteobacteria</taxon>
        <taxon>Hyphomicrobiales</taxon>
        <taxon>Xanthobacteraceae</taxon>
        <taxon>Ancylobacter</taxon>
    </lineage>
</organism>
<evidence type="ECO:0000259" key="2">
    <source>
        <dbReference type="Pfam" id="PF00881"/>
    </source>
</evidence>
<dbReference type="SUPFAM" id="SSF55469">
    <property type="entry name" value="FMN-dependent nitroreductase-like"/>
    <property type="match status" value="1"/>
</dbReference>
<sequence>MQQHANHLPSTTGIREQPTSATNHPLASAIVDAPKERGNRFGEARDFGSSVGKGVGGSVEGRKLATGSHRIMAEAEVELSALAVEVERLRVQGATAIFVAIDRKADGPLAIAVRIKVAAPPAIRACGRQSFASRRAHGLRSVGDTARIIAMELTEAIYGRRATRAFTGETVTRPVLERLVDAAIQAPSAVNEQPWDFVVIQNALLLDRISVAAKAHMLEAMDSGTYPHWLRESMENPDFHIFYHAPALIVISVSAGGWAAEHAALAAENLMLAAYAEGLGSCWIGFAQRWLETTEGRRAIDVPEGFVPVAPIIIGHPAGTTPPVPRKPAHLRWATTQPTVMSAISTL</sequence>
<reference evidence="3" key="2">
    <citation type="submission" date="2023-01" db="EMBL/GenBank/DDBJ databases">
        <authorList>
            <person name="Sun Q."/>
            <person name="Evtushenko L."/>
        </authorList>
    </citation>
    <scope>NUCLEOTIDE SEQUENCE</scope>
    <source>
        <strain evidence="3">VKM B-2484</strain>
    </source>
</reference>
<feature type="region of interest" description="Disordered" evidence="1">
    <location>
        <begin position="1"/>
        <end position="22"/>
    </location>
</feature>
<dbReference type="Proteomes" id="UP001143370">
    <property type="component" value="Unassembled WGS sequence"/>
</dbReference>